<dbReference type="InterPro" id="IPR013815">
    <property type="entry name" value="ATP_grasp_subdomain_1"/>
</dbReference>
<dbReference type="Gene3D" id="3.30.1490.20">
    <property type="entry name" value="ATP-grasp fold, A domain"/>
    <property type="match status" value="1"/>
</dbReference>
<dbReference type="InterPro" id="IPR016185">
    <property type="entry name" value="PreATP-grasp_dom_sf"/>
</dbReference>
<dbReference type="Gene3D" id="3.40.50.20">
    <property type="match status" value="1"/>
</dbReference>
<feature type="domain" description="Prokaryotic glutathione synthetase ATP-binding" evidence="2">
    <location>
        <begin position="40"/>
        <end position="126"/>
    </location>
</feature>
<evidence type="ECO:0000259" key="1">
    <source>
        <dbReference type="Pfam" id="PF02951"/>
    </source>
</evidence>
<organism evidence="3">
    <name type="scientific">mine drainage metagenome</name>
    <dbReference type="NCBI Taxonomy" id="410659"/>
    <lineage>
        <taxon>unclassified sequences</taxon>
        <taxon>metagenomes</taxon>
        <taxon>ecological metagenomes</taxon>
    </lineage>
</organism>
<evidence type="ECO:0000313" key="3">
    <source>
        <dbReference type="EMBL" id="EQD34813.1"/>
    </source>
</evidence>
<dbReference type="GO" id="GO:0005737">
    <property type="term" value="C:cytoplasm"/>
    <property type="evidence" value="ECO:0007669"/>
    <property type="project" value="TreeGrafter"/>
</dbReference>
<proteinExistence type="predicted"/>
<feature type="non-terminal residue" evidence="3">
    <location>
        <position position="130"/>
    </location>
</feature>
<accession>T0YNY7</accession>
<protein>
    <submittedName>
        <fullName evidence="3">Glutathione synthetase</fullName>
    </submittedName>
</protein>
<dbReference type="SUPFAM" id="SSF56059">
    <property type="entry name" value="Glutathione synthetase ATP-binding domain-like"/>
    <property type="match status" value="1"/>
</dbReference>
<reference evidence="3" key="1">
    <citation type="submission" date="2013-08" db="EMBL/GenBank/DDBJ databases">
        <authorList>
            <person name="Mendez C."/>
            <person name="Richter M."/>
            <person name="Ferrer M."/>
            <person name="Sanchez J."/>
        </authorList>
    </citation>
    <scope>NUCLEOTIDE SEQUENCE</scope>
</reference>
<dbReference type="GO" id="GO:0004363">
    <property type="term" value="F:glutathione synthase activity"/>
    <property type="evidence" value="ECO:0007669"/>
    <property type="project" value="InterPro"/>
</dbReference>
<evidence type="ECO:0000259" key="2">
    <source>
        <dbReference type="Pfam" id="PF02955"/>
    </source>
</evidence>
<name>T0YNY7_9ZZZZ</name>
<dbReference type="EMBL" id="AUZZ01009127">
    <property type="protein sequence ID" value="EQD34813.1"/>
    <property type="molecule type" value="Genomic_DNA"/>
</dbReference>
<comment type="caution">
    <text evidence="3">The sequence shown here is derived from an EMBL/GenBank/DDBJ whole genome shotgun (WGS) entry which is preliminary data.</text>
</comment>
<sequence length="130" mass="14433">MRKDPPVDLEYGYVTLLLALAEQAGLWIINSPQALLKTNEKLAILSFPDLAPPTLVTRSMGQLLEFIDLHGRVVLKPLDGMGGSRIFVTSTDDLNRHVIVETLTDEGNRSVMAQRFIPEIREGNKRSCSS</sequence>
<dbReference type="PANTHER" id="PTHR21621">
    <property type="entry name" value="RIBOSOMAL PROTEIN S6 MODIFICATION PROTEIN"/>
    <property type="match status" value="1"/>
</dbReference>
<feature type="domain" description="Prokaryotic glutathione synthetase N-terminal" evidence="1">
    <location>
        <begin position="1"/>
        <end position="35"/>
    </location>
</feature>
<dbReference type="Gene3D" id="3.30.470.20">
    <property type="entry name" value="ATP-grasp fold, B domain"/>
    <property type="match status" value="1"/>
</dbReference>
<dbReference type="Pfam" id="PF02951">
    <property type="entry name" value="GSH-S_N"/>
    <property type="match status" value="1"/>
</dbReference>
<reference evidence="3" key="2">
    <citation type="journal article" date="2014" name="ISME J.">
        <title>Microbial stratification in low pH oxic and suboxic macroscopic growths along an acid mine drainage.</title>
        <authorList>
            <person name="Mendez-Garcia C."/>
            <person name="Mesa V."/>
            <person name="Sprenger R.R."/>
            <person name="Richter M."/>
            <person name="Diez M.S."/>
            <person name="Solano J."/>
            <person name="Bargiela R."/>
            <person name="Golyshina O.V."/>
            <person name="Manteca A."/>
            <person name="Ramos J.L."/>
            <person name="Gallego J.R."/>
            <person name="Llorente I."/>
            <person name="Martins Dos Santos V.A."/>
            <person name="Jensen O.N."/>
            <person name="Pelaez A.I."/>
            <person name="Sanchez J."/>
            <person name="Ferrer M."/>
        </authorList>
    </citation>
    <scope>NUCLEOTIDE SEQUENCE</scope>
</reference>
<dbReference type="AlphaFoldDB" id="T0YNY7"/>
<dbReference type="Pfam" id="PF02955">
    <property type="entry name" value="GSH-S_ATP"/>
    <property type="match status" value="1"/>
</dbReference>
<gene>
    <name evidence="3" type="ORF">B2A_12652</name>
</gene>
<dbReference type="InterPro" id="IPR004215">
    <property type="entry name" value="GSHS_N"/>
</dbReference>
<dbReference type="SUPFAM" id="SSF52440">
    <property type="entry name" value="PreATP-grasp domain"/>
    <property type="match status" value="1"/>
</dbReference>
<dbReference type="InterPro" id="IPR004218">
    <property type="entry name" value="GSHS_ATP-bd"/>
</dbReference>
<dbReference type="PANTHER" id="PTHR21621:SF4">
    <property type="entry name" value="GLUTATHIONE SYNTHETASE"/>
    <property type="match status" value="1"/>
</dbReference>
<dbReference type="GO" id="GO:0005524">
    <property type="term" value="F:ATP binding"/>
    <property type="evidence" value="ECO:0007669"/>
    <property type="project" value="InterPro"/>
</dbReference>